<reference evidence="1 2" key="2">
    <citation type="journal article" date="2022" name="Mol. Ecol. Resour.">
        <title>The genomes of chicory, endive, great burdock and yacon provide insights into Asteraceae paleo-polyploidization history and plant inulin production.</title>
        <authorList>
            <person name="Fan W."/>
            <person name="Wang S."/>
            <person name="Wang H."/>
            <person name="Wang A."/>
            <person name="Jiang F."/>
            <person name="Liu H."/>
            <person name="Zhao H."/>
            <person name="Xu D."/>
            <person name="Zhang Y."/>
        </authorList>
    </citation>
    <scope>NUCLEOTIDE SEQUENCE [LARGE SCALE GENOMIC DNA]</scope>
    <source>
        <strain evidence="2">cv. Yunnan</strain>
        <tissue evidence="1">Leaves</tissue>
    </source>
</reference>
<evidence type="ECO:0000313" key="2">
    <source>
        <dbReference type="Proteomes" id="UP001056120"/>
    </source>
</evidence>
<comment type="caution">
    <text evidence="1">The sequence shown here is derived from an EMBL/GenBank/DDBJ whole genome shotgun (WGS) entry which is preliminary data.</text>
</comment>
<name>A0ACB8YSY3_9ASTR</name>
<accession>A0ACB8YSY3</accession>
<keyword evidence="2" id="KW-1185">Reference proteome</keyword>
<sequence length="187" mass="20886">MNRSLSEWQFQCFLQEGTALLESSSSRRNDVMEIDDQDDDVESIPTTDAAATTSYGASFIAGPPVESEEYLKSRLDLACAAVALTRASSVNLDQDEADTGTTENMDPKRVRKMISNRESAKRSRVRKQAHFTELETQNNEAAVDNRVLKADVETMRAKVKMAEETVKRVTGFNPVVQHSTTPHDDWV</sequence>
<evidence type="ECO:0000313" key="1">
    <source>
        <dbReference type="EMBL" id="KAI3688233.1"/>
    </source>
</evidence>
<dbReference type="EMBL" id="CM042044">
    <property type="protein sequence ID" value="KAI3688233.1"/>
    <property type="molecule type" value="Genomic_DNA"/>
</dbReference>
<dbReference type="Proteomes" id="UP001056120">
    <property type="component" value="Linkage Group LG27"/>
</dbReference>
<reference evidence="2" key="1">
    <citation type="journal article" date="2022" name="Mol. Ecol. Resour.">
        <title>The genomes of chicory, endive, great burdock and yacon provide insights into Asteraceae palaeo-polyploidization history and plant inulin production.</title>
        <authorList>
            <person name="Fan W."/>
            <person name="Wang S."/>
            <person name="Wang H."/>
            <person name="Wang A."/>
            <person name="Jiang F."/>
            <person name="Liu H."/>
            <person name="Zhao H."/>
            <person name="Xu D."/>
            <person name="Zhang Y."/>
        </authorList>
    </citation>
    <scope>NUCLEOTIDE SEQUENCE [LARGE SCALE GENOMIC DNA]</scope>
    <source>
        <strain evidence="2">cv. Yunnan</strain>
    </source>
</reference>
<proteinExistence type="predicted"/>
<gene>
    <name evidence="1" type="ORF">L1987_81944</name>
</gene>
<protein>
    <submittedName>
        <fullName evidence="1">Uncharacterized protein</fullName>
    </submittedName>
</protein>
<organism evidence="1 2">
    <name type="scientific">Smallanthus sonchifolius</name>
    <dbReference type="NCBI Taxonomy" id="185202"/>
    <lineage>
        <taxon>Eukaryota</taxon>
        <taxon>Viridiplantae</taxon>
        <taxon>Streptophyta</taxon>
        <taxon>Embryophyta</taxon>
        <taxon>Tracheophyta</taxon>
        <taxon>Spermatophyta</taxon>
        <taxon>Magnoliopsida</taxon>
        <taxon>eudicotyledons</taxon>
        <taxon>Gunneridae</taxon>
        <taxon>Pentapetalae</taxon>
        <taxon>asterids</taxon>
        <taxon>campanulids</taxon>
        <taxon>Asterales</taxon>
        <taxon>Asteraceae</taxon>
        <taxon>Asteroideae</taxon>
        <taxon>Heliantheae alliance</taxon>
        <taxon>Millerieae</taxon>
        <taxon>Smallanthus</taxon>
    </lineage>
</organism>